<name>A0A363NJY5_9SPHI</name>
<dbReference type="OrthoDB" id="709510at2"/>
<protein>
    <submittedName>
        <fullName evidence="1">Uncharacterized protein</fullName>
    </submittedName>
</protein>
<evidence type="ECO:0000313" key="2">
    <source>
        <dbReference type="Proteomes" id="UP000250831"/>
    </source>
</evidence>
<dbReference type="RefSeq" id="WP_108637108.1">
    <property type="nucleotide sequence ID" value="NZ_QCXX01000013.1"/>
</dbReference>
<dbReference type="EMBL" id="QCXX01000013">
    <property type="protein sequence ID" value="PUV21093.1"/>
    <property type="molecule type" value="Genomic_DNA"/>
</dbReference>
<accession>A0A363NJY5</accession>
<comment type="caution">
    <text evidence="1">The sequence shown here is derived from an EMBL/GenBank/DDBJ whole genome shotgun (WGS) entry which is preliminary data.</text>
</comment>
<organism evidence="1 2">
    <name type="scientific">Sphingobacterium athyrii</name>
    <dbReference type="NCBI Taxonomy" id="2152717"/>
    <lineage>
        <taxon>Bacteria</taxon>
        <taxon>Pseudomonadati</taxon>
        <taxon>Bacteroidota</taxon>
        <taxon>Sphingobacteriia</taxon>
        <taxon>Sphingobacteriales</taxon>
        <taxon>Sphingobacteriaceae</taxon>
        <taxon>Sphingobacterium</taxon>
    </lineage>
</organism>
<dbReference type="AlphaFoldDB" id="A0A363NJY5"/>
<dbReference type="Proteomes" id="UP000250831">
    <property type="component" value="Unassembled WGS sequence"/>
</dbReference>
<sequence length="93" mass="10197">MFYDQGTNLVTCRSATKCLEKAIILAVSPAVKPNVSVGGDRGTEINWMVKLDGDSGAKKKYIDALNTEIEQYATGLRNYLTSTPKVIQAVRMQ</sequence>
<gene>
    <name evidence="1" type="ORF">DCO56_28695</name>
</gene>
<keyword evidence="2" id="KW-1185">Reference proteome</keyword>
<proteinExistence type="predicted"/>
<reference evidence="1 2" key="1">
    <citation type="submission" date="2018-04" db="EMBL/GenBank/DDBJ databases">
        <title>Sphingobacterium sp. M46 Genome.</title>
        <authorList>
            <person name="Cheng J."/>
            <person name="Li Y."/>
        </authorList>
    </citation>
    <scope>NUCLEOTIDE SEQUENCE [LARGE SCALE GENOMIC DNA]</scope>
    <source>
        <strain evidence="1 2">M46</strain>
    </source>
</reference>
<evidence type="ECO:0000313" key="1">
    <source>
        <dbReference type="EMBL" id="PUV21093.1"/>
    </source>
</evidence>